<dbReference type="Proteomes" id="UP000646053">
    <property type="component" value="Unassembled WGS sequence"/>
</dbReference>
<evidence type="ECO:0000256" key="1">
    <source>
        <dbReference type="SAM" id="SignalP"/>
    </source>
</evidence>
<sequence>MRNAFIQILVGLSASCLSLATTTGVAQAQPVNSRFTGYTGSIANVPVVFEKGGKLEFAATSTNGDVDIFVYNSAGRLVGSGKRVGNELIGGNLPAGRYSVRLRMAKCPSVVKPCDANLAISRDGKPIRFERNPGTTSSSGLDPFCVKYGTARGFNQATAEGLCRRIDKLRK</sequence>
<gene>
    <name evidence="2" type="ORF">GS601_15975</name>
</gene>
<dbReference type="RefSeq" id="WP_162424290.1">
    <property type="nucleotide sequence ID" value="NZ_WVIE01000019.1"/>
</dbReference>
<dbReference type="AlphaFoldDB" id="A0A8J8CJK7"/>
<dbReference type="EMBL" id="WVIE01000019">
    <property type="protein sequence ID" value="NDJ18769.1"/>
    <property type="molecule type" value="Genomic_DNA"/>
</dbReference>
<evidence type="ECO:0000313" key="3">
    <source>
        <dbReference type="Proteomes" id="UP000646053"/>
    </source>
</evidence>
<comment type="caution">
    <text evidence="2">The sequence shown here is derived from an EMBL/GenBank/DDBJ whole genome shotgun (WGS) entry which is preliminary data.</text>
</comment>
<dbReference type="PROSITE" id="PS51257">
    <property type="entry name" value="PROKAR_LIPOPROTEIN"/>
    <property type="match status" value="1"/>
</dbReference>
<protein>
    <submittedName>
        <fullName evidence="2">Uncharacterized protein</fullName>
    </submittedName>
</protein>
<proteinExistence type="predicted"/>
<feature type="chain" id="PRO_5035186603" evidence="1">
    <location>
        <begin position="29"/>
        <end position="171"/>
    </location>
</feature>
<keyword evidence="3" id="KW-1185">Reference proteome</keyword>
<keyword evidence="1" id="KW-0732">Signal</keyword>
<reference evidence="2" key="1">
    <citation type="submission" date="2019-12" db="EMBL/GenBank/DDBJ databases">
        <title>High-Quality draft genome sequences of three cyanobacteria isolated from the limestone walls of the Old Cathedral of Coimbra.</title>
        <authorList>
            <person name="Tiago I."/>
            <person name="Soares F."/>
            <person name="Portugal A."/>
        </authorList>
    </citation>
    <scope>NUCLEOTIDE SEQUENCE</scope>
    <source>
        <strain evidence="2">A</strain>
    </source>
</reference>
<organism evidence="2 3">
    <name type="scientific">Myxacorys almedinensis A</name>
    <dbReference type="NCBI Taxonomy" id="2690445"/>
    <lineage>
        <taxon>Bacteria</taxon>
        <taxon>Bacillati</taxon>
        <taxon>Cyanobacteriota</taxon>
        <taxon>Cyanophyceae</taxon>
        <taxon>Leptolyngbyales</taxon>
        <taxon>Leptolyngbyaceae</taxon>
        <taxon>Myxacorys</taxon>
        <taxon>Myxacorys almedinensis</taxon>
    </lineage>
</organism>
<evidence type="ECO:0000313" key="2">
    <source>
        <dbReference type="EMBL" id="NDJ18769.1"/>
    </source>
</evidence>
<feature type="signal peptide" evidence="1">
    <location>
        <begin position="1"/>
        <end position="28"/>
    </location>
</feature>
<name>A0A8J8CJK7_9CYAN</name>
<accession>A0A8J8CJK7</accession>